<reference evidence="3" key="1">
    <citation type="journal article" date="2022" name="Int. J. Mol. Sci.">
        <title>Draft Genome of Tanacetum Coccineum: Genomic Comparison of Closely Related Tanacetum-Family Plants.</title>
        <authorList>
            <person name="Yamashiro T."/>
            <person name="Shiraishi A."/>
            <person name="Nakayama K."/>
            <person name="Satake H."/>
        </authorList>
    </citation>
    <scope>NUCLEOTIDE SEQUENCE</scope>
</reference>
<dbReference type="Pfam" id="PF07727">
    <property type="entry name" value="RVT_2"/>
    <property type="match status" value="1"/>
</dbReference>
<sequence>MDVKTAFLNCILREKIYASQPNGFVDHDNPNHVYKLKKALYGLKQVPRACMETSDPVDTPMVEKSKLDEDLQEKVFDPTRYLGMISSLMYLTSIRPDLVFADSCIALTDFADADHAGCQDTRKSTSKSMQLLGDRLIMALHLTKFRCNAIKEVPLPYAVTTSNTPDPSILTSDTISSRRKWKMGWLNCTSSVAFDLLRDALSAIFGLSELKSSDDDNDDDDVEKDEEDEEEEEHLASADPSTVPTDDPVPSS</sequence>
<evidence type="ECO:0000259" key="2">
    <source>
        <dbReference type="Pfam" id="PF07727"/>
    </source>
</evidence>
<dbReference type="EMBL" id="BQNB010015126">
    <property type="protein sequence ID" value="GJT36316.1"/>
    <property type="molecule type" value="Genomic_DNA"/>
</dbReference>
<comment type="caution">
    <text evidence="3">The sequence shown here is derived from an EMBL/GenBank/DDBJ whole genome shotgun (WGS) entry which is preliminary data.</text>
</comment>
<name>A0ABQ5DDJ3_9ASTR</name>
<proteinExistence type="predicted"/>
<feature type="region of interest" description="Disordered" evidence="1">
    <location>
        <begin position="210"/>
        <end position="252"/>
    </location>
</feature>
<organism evidence="3 4">
    <name type="scientific">Tanacetum coccineum</name>
    <dbReference type="NCBI Taxonomy" id="301880"/>
    <lineage>
        <taxon>Eukaryota</taxon>
        <taxon>Viridiplantae</taxon>
        <taxon>Streptophyta</taxon>
        <taxon>Embryophyta</taxon>
        <taxon>Tracheophyta</taxon>
        <taxon>Spermatophyta</taxon>
        <taxon>Magnoliopsida</taxon>
        <taxon>eudicotyledons</taxon>
        <taxon>Gunneridae</taxon>
        <taxon>Pentapetalae</taxon>
        <taxon>asterids</taxon>
        <taxon>campanulids</taxon>
        <taxon>Asterales</taxon>
        <taxon>Asteraceae</taxon>
        <taxon>Asteroideae</taxon>
        <taxon>Anthemideae</taxon>
        <taxon>Anthemidinae</taxon>
        <taxon>Tanacetum</taxon>
    </lineage>
</organism>
<evidence type="ECO:0000256" key="1">
    <source>
        <dbReference type="SAM" id="MobiDB-lite"/>
    </source>
</evidence>
<dbReference type="Proteomes" id="UP001151760">
    <property type="component" value="Unassembled WGS sequence"/>
</dbReference>
<evidence type="ECO:0000313" key="3">
    <source>
        <dbReference type="EMBL" id="GJT36316.1"/>
    </source>
</evidence>
<feature type="compositionally biased region" description="Low complexity" evidence="1">
    <location>
        <begin position="239"/>
        <end position="252"/>
    </location>
</feature>
<protein>
    <submittedName>
        <fullName evidence="3">Copia protein</fullName>
    </submittedName>
</protein>
<gene>
    <name evidence="3" type="ORF">Tco_0926735</name>
</gene>
<reference evidence="3" key="2">
    <citation type="submission" date="2022-01" db="EMBL/GenBank/DDBJ databases">
        <authorList>
            <person name="Yamashiro T."/>
            <person name="Shiraishi A."/>
            <person name="Satake H."/>
            <person name="Nakayama K."/>
        </authorList>
    </citation>
    <scope>NUCLEOTIDE SEQUENCE</scope>
</reference>
<feature type="domain" description="Reverse transcriptase Ty1/copia-type" evidence="2">
    <location>
        <begin position="1"/>
        <end position="53"/>
    </location>
</feature>
<accession>A0ABQ5DDJ3</accession>
<dbReference type="InterPro" id="IPR013103">
    <property type="entry name" value="RVT_2"/>
</dbReference>
<evidence type="ECO:0000313" key="4">
    <source>
        <dbReference type="Proteomes" id="UP001151760"/>
    </source>
</evidence>
<feature type="compositionally biased region" description="Acidic residues" evidence="1">
    <location>
        <begin position="215"/>
        <end position="233"/>
    </location>
</feature>
<keyword evidence="4" id="KW-1185">Reference proteome</keyword>